<evidence type="ECO:0000256" key="4">
    <source>
        <dbReference type="ARBA" id="ARBA00022825"/>
    </source>
</evidence>
<gene>
    <name evidence="7" type="primary">sppA</name>
    <name evidence="7" type="ORF">OF122_19350</name>
</gene>
<dbReference type="PANTHER" id="PTHR42987">
    <property type="entry name" value="PEPTIDASE S49"/>
    <property type="match status" value="1"/>
</dbReference>
<dbReference type="CDD" id="cd07023">
    <property type="entry name" value="S49_Sppa_N_C"/>
    <property type="match status" value="1"/>
</dbReference>
<dbReference type="InterPro" id="IPR004635">
    <property type="entry name" value="Pept_S49_SppA"/>
</dbReference>
<dbReference type="Gene3D" id="3.90.226.10">
    <property type="entry name" value="2-enoyl-CoA Hydratase, Chain A, domain 1"/>
    <property type="match status" value="1"/>
</dbReference>
<keyword evidence="3" id="KW-0378">Hydrolase</keyword>
<dbReference type="EMBL" id="CP107716">
    <property type="protein sequence ID" value="UYQ72162.1"/>
    <property type="molecule type" value="Genomic_DNA"/>
</dbReference>
<dbReference type="InterPro" id="IPR029045">
    <property type="entry name" value="ClpP/crotonase-like_dom_sf"/>
</dbReference>
<dbReference type="Gene3D" id="6.20.330.10">
    <property type="match status" value="1"/>
</dbReference>
<evidence type="ECO:0000256" key="5">
    <source>
        <dbReference type="SAM" id="Phobius"/>
    </source>
</evidence>
<organism evidence="7 8">
    <name type="scientific">Pelagibacterium flavum</name>
    <dbReference type="NCBI Taxonomy" id="2984530"/>
    <lineage>
        <taxon>Bacteria</taxon>
        <taxon>Pseudomonadati</taxon>
        <taxon>Pseudomonadota</taxon>
        <taxon>Alphaproteobacteria</taxon>
        <taxon>Hyphomicrobiales</taxon>
        <taxon>Devosiaceae</taxon>
        <taxon>Pelagibacterium</taxon>
    </lineage>
</organism>
<dbReference type="PANTHER" id="PTHR42987:SF6">
    <property type="entry name" value="PROTEINASE IV"/>
    <property type="match status" value="1"/>
</dbReference>
<name>A0ABY6IRT4_9HYPH</name>
<evidence type="ECO:0000259" key="6">
    <source>
        <dbReference type="Pfam" id="PF01343"/>
    </source>
</evidence>
<dbReference type="InterPro" id="IPR002142">
    <property type="entry name" value="Peptidase_S49"/>
</dbReference>
<keyword evidence="2" id="KW-0645">Protease</keyword>
<dbReference type="InterPro" id="IPR047272">
    <property type="entry name" value="S49_SppA_C"/>
</dbReference>
<dbReference type="Proteomes" id="UP001163882">
    <property type="component" value="Chromosome"/>
</dbReference>
<keyword evidence="5" id="KW-1133">Transmembrane helix</keyword>
<dbReference type="RefSeq" id="WP_264225802.1">
    <property type="nucleotide sequence ID" value="NZ_CP107716.1"/>
</dbReference>
<evidence type="ECO:0000313" key="8">
    <source>
        <dbReference type="Proteomes" id="UP001163882"/>
    </source>
</evidence>
<evidence type="ECO:0000256" key="2">
    <source>
        <dbReference type="ARBA" id="ARBA00022670"/>
    </source>
</evidence>
<reference evidence="7" key="1">
    <citation type="submission" date="2022-10" db="EMBL/GenBank/DDBJ databases">
        <title>YIM 151497 complete genome.</title>
        <authorList>
            <person name="Chen X."/>
        </authorList>
    </citation>
    <scope>NUCLEOTIDE SEQUENCE</scope>
    <source>
        <strain evidence="7">YIM 151497</strain>
    </source>
</reference>
<proteinExistence type="inferred from homology"/>
<evidence type="ECO:0000256" key="1">
    <source>
        <dbReference type="ARBA" id="ARBA00008683"/>
    </source>
</evidence>
<comment type="similarity">
    <text evidence="1">Belongs to the peptidase S49 family.</text>
</comment>
<dbReference type="SUPFAM" id="SSF52096">
    <property type="entry name" value="ClpP/crotonase"/>
    <property type="match status" value="1"/>
</dbReference>
<keyword evidence="8" id="KW-1185">Reference proteome</keyword>
<accession>A0ABY6IRT4</accession>
<keyword evidence="5" id="KW-0472">Membrane</keyword>
<dbReference type="NCBIfam" id="TIGR00706">
    <property type="entry name" value="SppA_dom"/>
    <property type="match status" value="1"/>
</dbReference>
<evidence type="ECO:0000256" key="3">
    <source>
        <dbReference type="ARBA" id="ARBA00022801"/>
    </source>
</evidence>
<keyword evidence="4" id="KW-0720">Serine protease</keyword>
<protein>
    <submittedName>
        <fullName evidence="7">Signal peptide peptidase SppA</fullName>
    </submittedName>
</protein>
<feature type="domain" description="Peptidase S49" evidence="6">
    <location>
        <begin position="108"/>
        <end position="257"/>
    </location>
</feature>
<evidence type="ECO:0000313" key="7">
    <source>
        <dbReference type="EMBL" id="UYQ72162.1"/>
    </source>
</evidence>
<feature type="transmembrane region" description="Helical" evidence="5">
    <location>
        <begin position="24"/>
        <end position="43"/>
    </location>
</feature>
<dbReference type="Pfam" id="PF01343">
    <property type="entry name" value="Peptidase_S49"/>
    <property type="match status" value="1"/>
</dbReference>
<keyword evidence="5" id="KW-0812">Transmembrane</keyword>
<sequence length="311" mass="33188">MSPQDDPYETIPVTRALRRSRGRWRIFAFVVLAIAVVVGLARFSPLMNPAGDVIARVTISGTILTDAERTALFEELAEDDTVAAVIVAINSPGGTTAGGEELYASLRALAEQKPVVSTIGELGASAAYMAAIATDRIYARNLSIVGSIGVYYQHVDASGLFETLGVDLDKVASGPLKGKPDFDEPISPEVRDSLVDLVDSSYQYFVDLVAERRGLSRPQTLALADGRILSGVMAIEAGLIDEAGGQSEALAWLQTERFVEPDLDIVSVWPRQRAPGWIDLVLGAFSGALGDGGWPGLPLDGLVSLWHPQAR</sequence>